<name>A0A2J8I6M4_VIBDI</name>
<gene>
    <name evidence="1" type="ORF">C1N32_04090</name>
</gene>
<protein>
    <submittedName>
        <fullName evidence="1">Uncharacterized protein</fullName>
    </submittedName>
</protein>
<evidence type="ECO:0000313" key="2">
    <source>
        <dbReference type="Proteomes" id="UP000236449"/>
    </source>
</evidence>
<dbReference type="AlphaFoldDB" id="A0A2J8I6M4"/>
<organism evidence="1 2">
    <name type="scientific">Vibrio diazotrophicus</name>
    <dbReference type="NCBI Taxonomy" id="685"/>
    <lineage>
        <taxon>Bacteria</taxon>
        <taxon>Pseudomonadati</taxon>
        <taxon>Pseudomonadota</taxon>
        <taxon>Gammaproteobacteria</taxon>
        <taxon>Vibrionales</taxon>
        <taxon>Vibrionaceae</taxon>
        <taxon>Vibrio</taxon>
    </lineage>
</organism>
<dbReference type="EMBL" id="POSK01000002">
    <property type="protein sequence ID" value="PNI06187.1"/>
    <property type="molecule type" value="Genomic_DNA"/>
</dbReference>
<evidence type="ECO:0000313" key="1">
    <source>
        <dbReference type="EMBL" id="PNI06187.1"/>
    </source>
</evidence>
<proteinExistence type="predicted"/>
<dbReference type="Proteomes" id="UP000236449">
    <property type="component" value="Unassembled WGS sequence"/>
</dbReference>
<dbReference type="OrthoDB" id="5890684at2"/>
<accession>A0A2J8I6M4</accession>
<comment type="caution">
    <text evidence="1">The sequence shown here is derived from an EMBL/GenBank/DDBJ whole genome shotgun (WGS) entry which is preliminary data.</text>
</comment>
<dbReference type="RefSeq" id="WP_102965475.1">
    <property type="nucleotide sequence ID" value="NZ_POSK01000002.1"/>
</dbReference>
<sequence length="76" mass="8894">MSFLTNILGKTLWEVLKGLFFQVAWKVILERFASRLVIWGLEKIKNLSTNDVTQETVDDIIQSLKGKKLKEVEQWE</sequence>
<reference evidence="1 2" key="1">
    <citation type="submission" date="2018-01" db="EMBL/GenBank/DDBJ databases">
        <title>Draft genome sequences of six Vibrio diazotrophicus strains isolated from deep-sea sediments of the Baltic Sea.</title>
        <authorList>
            <person name="Castillo D."/>
            <person name="Vandieken V."/>
            <person name="Chiang O."/>
            <person name="Middelboe M."/>
        </authorList>
    </citation>
    <scope>NUCLEOTIDE SEQUENCE [LARGE SCALE GENOMIC DNA]</scope>
    <source>
        <strain evidence="1 2">60.27F</strain>
    </source>
</reference>